<feature type="domain" description="Mannitol dehydrogenase N-terminal" evidence="4">
    <location>
        <begin position="32"/>
        <end position="282"/>
    </location>
</feature>
<comment type="caution">
    <text evidence="6">The sequence shown here is derived from an EMBL/GenBank/DDBJ whole genome shotgun (WGS) entry which is preliminary data.</text>
</comment>
<dbReference type="InterPro" id="IPR023027">
    <property type="entry name" value="Mannitol_DH_CS"/>
</dbReference>
<dbReference type="GO" id="GO:0016616">
    <property type="term" value="F:oxidoreductase activity, acting on the CH-OH group of donors, NAD or NADP as acceptor"/>
    <property type="evidence" value="ECO:0007669"/>
    <property type="project" value="TreeGrafter"/>
</dbReference>
<keyword evidence="2" id="KW-0520">NAD</keyword>
<dbReference type="InterPro" id="IPR013131">
    <property type="entry name" value="Mannitol_DH_N"/>
</dbReference>
<feature type="domain" description="Mannitol dehydrogenase C-terminal" evidence="5">
    <location>
        <begin position="291"/>
        <end position="480"/>
    </location>
</feature>
<dbReference type="Gene3D" id="1.10.1040.10">
    <property type="entry name" value="N-(1-d-carboxylethyl)-l-norvaline Dehydrogenase, domain 2"/>
    <property type="match status" value="1"/>
</dbReference>
<dbReference type="Pfam" id="PF08125">
    <property type="entry name" value="Mannitol_dh_C"/>
    <property type="match status" value="1"/>
</dbReference>
<evidence type="ECO:0000313" key="6">
    <source>
        <dbReference type="EMBL" id="REE25914.1"/>
    </source>
</evidence>
<dbReference type="InterPro" id="IPR036291">
    <property type="entry name" value="NAD(P)-bd_dom_sf"/>
</dbReference>
<comment type="similarity">
    <text evidence="3">Belongs to the mannitol dehydrogenase family. UxuB subfamily.</text>
</comment>
<dbReference type="InterPro" id="IPR000669">
    <property type="entry name" value="Mannitol_DH"/>
</dbReference>
<evidence type="ECO:0000256" key="1">
    <source>
        <dbReference type="ARBA" id="ARBA00023002"/>
    </source>
</evidence>
<dbReference type="PRINTS" id="PR00084">
    <property type="entry name" value="MTLDHDRGNASE"/>
</dbReference>
<dbReference type="Pfam" id="PF01232">
    <property type="entry name" value="Mannitol_dh"/>
    <property type="match status" value="1"/>
</dbReference>
<dbReference type="FunFam" id="3.40.50.720:FF:000129">
    <property type="entry name" value="D-mannonate oxidoreductase"/>
    <property type="match status" value="1"/>
</dbReference>
<evidence type="ECO:0000256" key="2">
    <source>
        <dbReference type="ARBA" id="ARBA00023027"/>
    </source>
</evidence>
<dbReference type="Gene3D" id="3.40.50.720">
    <property type="entry name" value="NAD(P)-binding Rossmann-like Domain"/>
    <property type="match status" value="1"/>
</dbReference>
<dbReference type="PROSITE" id="PS00974">
    <property type="entry name" value="MANNITOL_DHGENASE"/>
    <property type="match status" value="1"/>
</dbReference>
<dbReference type="SUPFAM" id="SSF51735">
    <property type="entry name" value="NAD(P)-binding Rossmann-fold domains"/>
    <property type="match status" value="1"/>
</dbReference>
<sequence>MEHNIKLNQKSLTEISKRISCPTYDRSQLKTGIVHIGIGGFHRAHEAYYTDQLLHNTAITEWGICGVALLPSDTNIYNTLKAQDGLYTLMVKEFDGSLTKRVIGSITEILFAPANPIEVIQKMASPEVKIVTLTITEGGYNYNEATKSFDKENPAILHDIAHPSAPKTVFGYLTQALKLRKENGSKGFTIQSCDNIQGNGDMTKTMLLSYVQMVEPSLVAWIEEHVSFPNSMVDRITPATSPNDIERLQTEAGIDDAWPVVCEPFKQWVIEDDFVNGRPLWEAVGAQFVEDVVPYEKMKLSLLNAGHTVLGVLGALSGYATIDEAVHDTQISTFLKHYMDTEVTPTLADLEGVDLEAYKASLLQRFGNVNIKDQIDRICSESSAKIPIFVLPTVTSNLESNRSIDFAAFLMAAWAIYSLGKDDNGDDLIIKDAIATTLHDKAVVASNGNPTAFLEIESVFGQLKTSERFVAAYTSAYQNITKLGTEKSVLNLNNNNLNTI</sequence>
<dbReference type="SUPFAM" id="SSF48179">
    <property type="entry name" value="6-phosphogluconate dehydrogenase C-terminal domain-like"/>
    <property type="match status" value="1"/>
</dbReference>
<dbReference type="GO" id="GO:0019594">
    <property type="term" value="P:mannitol metabolic process"/>
    <property type="evidence" value="ECO:0007669"/>
    <property type="project" value="InterPro"/>
</dbReference>
<evidence type="ECO:0000259" key="4">
    <source>
        <dbReference type="Pfam" id="PF01232"/>
    </source>
</evidence>
<keyword evidence="1" id="KW-0560">Oxidoreductase</keyword>
<evidence type="ECO:0000259" key="5">
    <source>
        <dbReference type="Pfam" id="PF08125"/>
    </source>
</evidence>
<keyword evidence="7" id="KW-1185">Reference proteome</keyword>
<dbReference type="Proteomes" id="UP000256919">
    <property type="component" value="Unassembled WGS sequence"/>
</dbReference>
<dbReference type="InterPro" id="IPR008927">
    <property type="entry name" value="6-PGluconate_DH-like_C_sf"/>
</dbReference>
<protein>
    <submittedName>
        <fullName evidence="6">Mannitol 2-dehydrogenase</fullName>
    </submittedName>
</protein>
<proteinExistence type="inferred from homology"/>
<dbReference type="PANTHER" id="PTHR43362">
    <property type="entry name" value="MANNITOL DEHYDROGENASE DSF1-RELATED"/>
    <property type="match status" value="1"/>
</dbReference>
<dbReference type="InterPro" id="IPR013328">
    <property type="entry name" value="6PGD_dom2"/>
</dbReference>
<organism evidence="6 7">
    <name type="scientific">Winogradskyella pacifica</name>
    <dbReference type="NCBI Taxonomy" id="664642"/>
    <lineage>
        <taxon>Bacteria</taxon>
        <taxon>Pseudomonadati</taxon>
        <taxon>Bacteroidota</taxon>
        <taxon>Flavobacteriia</taxon>
        <taxon>Flavobacteriales</taxon>
        <taxon>Flavobacteriaceae</taxon>
        <taxon>Winogradskyella</taxon>
    </lineage>
</organism>
<dbReference type="RefSeq" id="WP_115808881.1">
    <property type="nucleotide sequence ID" value="NZ_QREI01000002.1"/>
</dbReference>
<accession>A0A3D9N4M5</accession>
<dbReference type="AlphaFoldDB" id="A0A3D9N4M5"/>
<dbReference type="EMBL" id="QREI01000002">
    <property type="protein sequence ID" value="REE25914.1"/>
    <property type="molecule type" value="Genomic_DNA"/>
</dbReference>
<dbReference type="OrthoDB" id="9768714at2"/>
<dbReference type="InterPro" id="IPR013118">
    <property type="entry name" value="Mannitol_DH_C"/>
</dbReference>
<evidence type="ECO:0000313" key="7">
    <source>
        <dbReference type="Proteomes" id="UP000256919"/>
    </source>
</evidence>
<dbReference type="InterPro" id="IPR050988">
    <property type="entry name" value="Mannitol_DH/Oxidoreductase"/>
</dbReference>
<gene>
    <name evidence="6" type="ORF">DFQ09_102505</name>
</gene>
<reference evidence="6 7" key="1">
    <citation type="submission" date="2018-07" db="EMBL/GenBank/DDBJ databases">
        <title>Genomic Encyclopedia of Type Strains, Phase III (KMG-III): the genomes of soil and plant-associated and newly described type strains.</title>
        <authorList>
            <person name="Whitman W."/>
        </authorList>
    </citation>
    <scope>NUCLEOTIDE SEQUENCE [LARGE SCALE GENOMIC DNA]</scope>
    <source>
        <strain evidence="6 7">CECT 7948</strain>
    </source>
</reference>
<evidence type="ECO:0000256" key="3">
    <source>
        <dbReference type="ARBA" id="ARBA00061451"/>
    </source>
</evidence>
<name>A0A3D9N4M5_9FLAO</name>
<dbReference type="PANTHER" id="PTHR43362:SF1">
    <property type="entry name" value="MANNITOL DEHYDROGENASE 2-RELATED"/>
    <property type="match status" value="1"/>
</dbReference>